<organism evidence="2 3">
    <name type="scientific">Gordonia polyisoprenivorans</name>
    <dbReference type="NCBI Taxonomy" id="84595"/>
    <lineage>
        <taxon>Bacteria</taxon>
        <taxon>Bacillati</taxon>
        <taxon>Actinomycetota</taxon>
        <taxon>Actinomycetes</taxon>
        <taxon>Mycobacteriales</taxon>
        <taxon>Gordoniaceae</taxon>
        <taxon>Gordonia</taxon>
    </lineage>
</organism>
<evidence type="ECO:0000259" key="1">
    <source>
        <dbReference type="Pfam" id="PF18739"/>
    </source>
</evidence>
<evidence type="ECO:0000313" key="2">
    <source>
        <dbReference type="EMBL" id="NKY01493.1"/>
    </source>
</evidence>
<gene>
    <name evidence="2" type="ORF">HGA05_07915</name>
</gene>
<feature type="domain" description="Apea-like HEPN" evidence="1">
    <location>
        <begin position="21"/>
        <end position="155"/>
    </location>
</feature>
<dbReference type="InterPro" id="IPR041229">
    <property type="entry name" value="HEPN_Apea"/>
</dbReference>
<dbReference type="Pfam" id="PF18739">
    <property type="entry name" value="HEPN_Apea"/>
    <property type="match status" value="1"/>
</dbReference>
<accession>A0A846WKZ4</accession>
<evidence type="ECO:0000313" key="3">
    <source>
        <dbReference type="Proteomes" id="UP000563898"/>
    </source>
</evidence>
<comment type="caution">
    <text evidence="2">The sequence shown here is derived from an EMBL/GenBank/DDBJ whole genome shotgun (WGS) entry which is preliminary data.</text>
</comment>
<name>A0A846WKZ4_9ACTN</name>
<reference evidence="2 3" key="1">
    <citation type="submission" date="2020-04" db="EMBL/GenBank/DDBJ databases">
        <title>MicrobeNet Type strains.</title>
        <authorList>
            <person name="Nicholson A.C."/>
        </authorList>
    </citation>
    <scope>NUCLEOTIDE SEQUENCE [LARGE SCALE GENOMIC DNA]</scope>
    <source>
        <strain evidence="2 3">ATCC BAA-14</strain>
    </source>
</reference>
<dbReference type="Proteomes" id="UP000563898">
    <property type="component" value="Unassembled WGS sequence"/>
</dbReference>
<protein>
    <recommendedName>
        <fullName evidence="1">Apea-like HEPN domain-containing protein</fullName>
    </recommendedName>
</protein>
<dbReference type="RefSeq" id="WP_138944108.1">
    <property type="nucleotide sequence ID" value="NZ_JAAXPC010000004.1"/>
</dbReference>
<proteinExistence type="predicted"/>
<dbReference type="AlphaFoldDB" id="A0A846WKZ4"/>
<sequence length="185" mass="20880">MPQILAASYAGEFQTVETEALSLCTAAENLHRRLYPGERRWTAETVEEAAAGLKDADIPDEVRQALRQAVGQYLYEPSFPSRIEALARRAAEVVPECVGRINRWKRAVTDQRNTLAHGLRQGGENPDLTEMHCITRSLRWVLTVCLLLEAGVPSERLAGAVRANSRFERDARNWRSVWPKVFAHE</sequence>
<dbReference type="EMBL" id="JAAXPC010000004">
    <property type="protein sequence ID" value="NKY01493.1"/>
    <property type="molecule type" value="Genomic_DNA"/>
</dbReference>